<reference evidence="2 3" key="1">
    <citation type="submission" date="2016-03" db="EMBL/GenBank/DDBJ databases">
        <title>Shallow-sea hydrothermal system.</title>
        <authorList>
            <person name="Tang K."/>
        </authorList>
    </citation>
    <scope>NUCLEOTIDE SEQUENCE [LARGE SCALE GENOMIC DNA]</scope>
    <source>
        <strain evidence="2 3">JLT9</strain>
    </source>
</reference>
<dbReference type="STRING" id="1758689.SGUI_1534"/>
<proteinExistence type="predicted"/>
<evidence type="ECO:0000259" key="1">
    <source>
        <dbReference type="Pfam" id="PF11716"/>
    </source>
</evidence>
<feature type="domain" description="Mycothiol-dependent maleylpyruvate isomerase metal-binding" evidence="1">
    <location>
        <begin position="13"/>
        <end position="111"/>
    </location>
</feature>
<keyword evidence="3" id="KW-1185">Reference proteome</keyword>
<organism evidence="2 3">
    <name type="scientific">Serinicoccus hydrothermalis</name>
    <dbReference type="NCBI Taxonomy" id="1758689"/>
    <lineage>
        <taxon>Bacteria</taxon>
        <taxon>Bacillati</taxon>
        <taxon>Actinomycetota</taxon>
        <taxon>Actinomycetes</taxon>
        <taxon>Micrococcales</taxon>
        <taxon>Ornithinimicrobiaceae</taxon>
        <taxon>Serinicoccus</taxon>
    </lineage>
</organism>
<evidence type="ECO:0000313" key="3">
    <source>
        <dbReference type="Proteomes" id="UP000092482"/>
    </source>
</evidence>
<name>A0A1B1NBV8_9MICO</name>
<dbReference type="Gene3D" id="1.20.120.450">
    <property type="entry name" value="dinb family like domain"/>
    <property type="match status" value="1"/>
</dbReference>
<dbReference type="InterPro" id="IPR017517">
    <property type="entry name" value="Maleyloyr_isom"/>
</dbReference>
<dbReference type="InterPro" id="IPR034660">
    <property type="entry name" value="DinB/YfiT-like"/>
</dbReference>
<protein>
    <recommendedName>
        <fullName evidence="1">Mycothiol-dependent maleylpyruvate isomerase metal-binding domain-containing protein</fullName>
    </recommendedName>
</protein>
<dbReference type="EMBL" id="CP014989">
    <property type="protein sequence ID" value="ANS78930.1"/>
    <property type="molecule type" value="Genomic_DNA"/>
</dbReference>
<dbReference type="KEGG" id="serj:SGUI_1534"/>
<dbReference type="InterPro" id="IPR024344">
    <property type="entry name" value="MDMPI_metal-binding"/>
</dbReference>
<accession>A0A1B1NBV8</accession>
<gene>
    <name evidence="2" type="ORF">SGUI_1534</name>
</gene>
<sequence>MDTWTRKDLWAAVHAERAALADDLTTLTPEQWGAPSLCGRWSVREVVAHLTAAASVGRVRWLTSVLGARFDFDLHNQRRLAEHLGASADETLAGFRRVVDSTTAASGHTPAWLGEVVVHGQDIRQPLGLTSGPDPGRVAQVAEFFAGRDFTVPSRTLATGLRLEATDTTFAAGDGPLVRGPTLALVMVMAGRAAYLPDLSGPGVPILADRLS</sequence>
<dbReference type="SUPFAM" id="SSF109854">
    <property type="entry name" value="DinB/YfiT-like putative metalloenzymes"/>
    <property type="match status" value="1"/>
</dbReference>
<dbReference type="Pfam" id="PF11716">
    <property type="entry name" value="MDMPI_N"/>
    <property type="match status" value="1"/>
</dbReference>
<dbReference type="PATRIC" id="fig|1758689.4.peg.1578"/>
<dbReference type="NCBIfam" id="TIGR03083">
    <property type="entry name" value="maleylpyruvate isomerase family mycothiol-dependent enzyme"/>
    <property type="match status" value="1"/>
</dbReference>
<dbReference type="Proteomes" id="UP000092482">
    <property type="component" value="Chromosome"/>
</dbReference>
<evidence type="ECO:0000313" key="2">
    <source>
        <dbReference type="EMBL" id="ANS78930.1"/>
    </source>
</evidence>
<dbReference type="GO" id="GO:0046872">
    <property type="term" value="F:metal ion binding"/>
    <property type="evidence" value="ECO:0007669"/>
    <property type="project" value="InterPro"/>
</dbReference>
<dbReference type="AlphaFoldDB" id="A0A1B1NBV8"/>